<feature type="compositionally biased region" description="Basic and acidic residues" evidence="1">
    <location>
        <begin position="71"/>
        <end position="85"/>
    </location>
</feature>
<dbReference type="EMBL" id="JBBUTG010000004">
    <property type="protein sequence ID" value="MEK8031152.1"/>
    <property type="molecule type" value="Genomic_DNA"/>
</dbReference>
<feature type="region of interest" description="Disordered" evidence="1">
    <location>
        <begin position="64"/>
        <end position="86"/>
    </location>
</feature>
<protein>
    <submittedName>
        <fullName evidence="2">Uncharacterized protein</fullName>
    </submittedName>
</protein>
<gene>
    <name evidence="2" type="ORF">AACH06_10030</name>
</gene>
<reference evidence="2 3" key="1">
    <citation type="submission" date="2024-04" db="EMBL/GenBank/DDBJ databases">
        <title>Novel species of the genus Ideonella isolated from streams.</title>
        <authorList>
            <person name="Lu H."/>
        </authorList>
    </citation>
    <scope>NUCLEOTIDE SEQUENCE [LARGE SCALE GENOMIC DNA]</scope>
    <source>
        <strain evidence="2 3">DXS29W</strain>
    </source>
</reference>
<organism evidence="2 3">
    <name type="scientific">Ideonella lacteola</name>
    <dbReference type="NCBI Taxonomy" id="2984193"/>
    <lineage>
        <taxon>Bacteria</taxon>
        <taxon>Pseudomonadati</taxon>
        <taxon>Pseudomonadota</taxon>
        <taxon>Betaproteobacteria</taxon>
        <taxon>Burkholderiales</taxon>
        <taxon>Sphaerotilaceae</taxon>
        <taxon>Ideonella</taxon>
    </lineage>
</organism>
<keyword evidence="3" id="KW-1185">Reference proteome</keyword>
<evidence type="ECO:0000313" key="3">
    <source>
        <dbReference type="Proteomes" id="UP001371218"/>
    </source>
</evidence>
<dbReference type="Proteomes" id="UP001371218">
    <property type="component" value="Unassembled WGS sequence"/>
</dbReference>
<sequence>MLDAPTTAELKSCRVAALVTPAIWPRPARPQPARGPRPSPAAGSVTVTYGPFDDLAPQRRTVELPSPRPTAADRHGAATAADRHGAATAACWRPPIPIPIPIVPIPIDF</sequence>
<evidence type="ECO:0000313" key="2">
    <source>
        <dbReference type="EMBL" id="MEK8031152.1"/>
    </source>
</evidence>
<accession>A0ABU9BMH2</accession>
<comment type="caution">
    <text evidence="2">The sequence shown here is derived from an EMBL/GenBank/DDBJ whole genome shotgun (WGS) entry which is preliminary data.</text>
</comment>
<name>A0ABU9BMH2_9BURK</name>
<dbReference type="RefSeq" id="WP_341425514.1">
    <property type="nucleotide sequence ID" value="NZ_JBBUTG010000004.1"/>
</dbReference>
<feature type="compositionally biased region" description="Pro residues" evidence="1">
    <location>
        <begin position="27"/>
        <end position="39"/>
    </location>
</feature>
<proteinExistence type="predicted"/>
<evidence type="ECO:0000256" key="1">
    <source>
        <dbReference type="SAM" id="MobiDB-lite"/>
    </source>
</evidence>
<feature type="region of interest" description="Disordered" evidence="1">
    <location>
        <begin position="24"/>
        <end position="45"/>
    </location>
</feature>